<gene>
    <name evidence="3" type="ORF">BOLC8T47955H</name>
</gene>
<protein>
    <recommendedName>
        <fullName evidence="2">RNase H type-1 domain-containing protein</fullName>
    </recommendedName>
</protein>
<dbReference type="AlphaFoldDB" id="A0A3P6G2V4"/>
<feature type="domain" description="RNase H type-1" evidence="2">
    <location>
        <begin position="30"/>
        <end position="150"/>
    </location>
</feature>
<dbReference type="GO" id="GO:0003676">
    <property type="term" value="F:nucleic acid binding"/>
    <property type="evidence" value="ECO:0007669"/>
    <property type="project" value="InterPro"/>
</dbReference>
<dbReference type="InterPro" id="IPR052929">
    <property type="entry name" value="RNase_H-like_EbsB-rel"/>
</dbReference>
<evidence type="ECO:0000256" key="1">
    <source>
        <dbReference type="SAM" id="MobiDB-lite"/>
    </source>
</evidence>
<evidence type="ECO:0000259" key="2">
    <source>
        <dbReference type="Pfam" id="PF13456"/>
    </source>
</evidence>
<dbReference type="EMBL" id="LR031879">
    <property type="protein sequence ID" value="VDD54726.1"/>
    <property type="molecule type" value="Genomic_DNA"/>
</dbReference>
<dbReference type="Pfam" id="PF13456">
    <property type="entry name" value="RVT_3"/>
    <property type="match status" value="1"/>
</dbReference>
<dbReference type="CDD" id="cd06222">
    <property type="entry name" value="RNase_H_like"/>
    <property type="match status" value="1"/>
</dbReference>
<dbReference type="Gene3D" id="3.30.420.10">
    <property type="entry name" value="Ribonuclease H-like superfamily/Ribonuclease H"/>
    <property type="match status" value="1"/>
</dbReference>
<dbReference type="InterPro" id="IPR002156">
    <property type="entry name" value="RNaseH_domain"/>
</dbReference>
<dbReference type="GO" id="GO:0004523">
    <property type="term" value="F:RNA-DNA hybrid ribonuclease activity"/>
    <property type="evidence" value="ECO:0007669"/>
    <property type="project" value="InterPro"/>
</dbReference>
<evidence type="ECO:0000313" key="3">
    <source>
        <dbReference type="EMBL" id="VDD54726.1"/>
    </source>
</evidence>
<reference evidence="3" key="1">
    <citation type="submission" date="2018-11" db="EMBL/GenBank/DDBJ databases">
        <authorList>
            <consortium name="Genoscope - CEA"/>
            <person name="William W."/>
        </authorList>
    </citation>
    <scope>NUCLEOTIDE SEQUENCE</scope>
</reference>
<feature type="region of interest" description="Disordered" evidence="1">
    <location>
        <begin position="1"/>
        <end position="22"/>
    </location>
</feature>
<dbReference type="PANTHER" id="PTHR47074">
    <property type="entry name" value="BNAC02G40300D PROTEIN"/>
    <property type="match status" value="1"/>
</dbReference>
<dbReference type="InterPro" id="IPR036397">
    <property type="entry name" value="RNaseH_sf"/>
</dbReference>
<proteinExistence type="predicted"/>
<sequence length="179" mass="20622">MEEEVESGNIEELSRSMREAPTTGDMKCNVGVKWSKQKKLLGASWVLRNCRGETLLHSRRAFVKVDSYLDAKFLSLMWAIESMRSRHVERVIFETDFANLVGAVLRQKDWSALRYQSSELRKAVSVFQVWNFRVVPSQANKCAQAIATSATRERWLQSYVAKGNPRWLEEIFEADKVGM</sequence>
<organism evidence="3">
    <name type="scientific">Brassica oleracea</name>
    <name type="common">Wild cabbage</name>
    <dbReference type="NCBI Taxonomy" id="3712"/>
    <lineage>
        <taxon>Eukaryota</taxon>
        <taxon>Viridiplantae</taxon>
        <taxon>Streptophyta</taxon>
        <taxon>Embryophyta</taxon>
        <taxon>Tracheophyta</taxon>
        <taxon>Spermatophyta</taxon>
        <taxon>Magnoliopsida</taxon>
        <taxon>eudicotyledons</taxon>
        <taxon>Gunneridae</taxon>
        <taxon>Pentapetalae</taxon>
        <taxon>rosids</taxon>
        <taxon>malvids</taxon>
        <taxon>Brassicales</taxon>
        <taxon>Brassicaceae</taxon>
        <taxon>Brassiceae</taxon>
        <taxon>Brassica</taxon>
    </lineage>
</organism>
<name>A0A3P6G2V4_BRAOL</name>
<dbReference type="PANTHER" id="PTHR47074:SF49">
    <property type="entry name" value="POLYNUCLEOTIDYL TRANSFERASE, RIBONUCLEASE H-LIKE SUPERFAMILY PROTEIN"/>
    <property type="match status" value="1"/>
</dbReference>
<dbReference type="InterPro" id="IPR044730">
    <property type="entry name" value="RNase_H-like_dom_plant"/>
</dbReference>
<accession>A0A3P6G2V4</accession>